<name>A0A3A5K8H9_9HYPH</name>
<proteinExistence type="predicted"/>
<dbReference type="AlphaFoldDB" id="A0A3A5K8H9"/>
<organism evidence="1 2">
    <name type="scientific">Mesorhizobium waimense</name>
    <dbReference type="NCBI Taxonomy" id="1300307"/>
    <lineage>
        <taxon>Bacteria</taxon>
        <taxon>Pseudomonadati</taxon>
        <taxon>Pseudomonadota</taxon>
        <taxon>Alphaproteobacteria</taxon>
        <taxon>Hyphomicrobiales</taxon>
        <taxon>Phyllobacteriaceae</taxon>
        <taxon>Mesorhizobium</taxon>
    </lineage>
</organism>
<accession>A0A3A5K8H9</accession>
<protein>
    <submittedName>
        <fullName evidence="1">Uncharacterized protein</fullName>
    </submittedName>
</protein>
<sequence>MAHPLARCAENCDHGDAGLTSVNALVAFRAPTRTALFASTASSRTAEGCGVTIPIVDRRGGVAAVTFAADEPNRSFLLAAERYETGASTHGDLFPHSHSSQACYRSSDKMVLR</sequence>
<gene>
    <name evidence="1" type="ORF">D3227_28430</name>
</gene>
<comment type="caution">
    <text evidence="1">The sequence shown here is derived from an EMBL/GenBank/DDBJ whole genome shotgun (WGS) entry which is preliminary data.</text>
</comment>
<dbReference type="RefSeq" id="WP_120017563.1">
    <property type="nucleotide sequence ID" value="NZ_QZWZ01000030.1"/>
</dbReference>
<keyword evidence="2" id="KW-1185">Reference proteome</keyword>
<evidence type="ECO:0000313" key="2">
    <source>
        <dbReference type="Proteomes" id="UP000272706"/>
    </source>
</evidence>
<dbReference type="Proteomes" id="UP000272706">
    <property type="component" value="Unassembled WGS sequence"/>
</dbReference>
<evidence type="ECO:0000313" key="1">
    <source>
        <dbReference type="EMBL" id="RJT31465.1"/>
    </source>
</evidence>
<dbReference type="EMBL" id="QZWZ01000030">
    <property type="protein sequence ID" value="RJT31465.1"/>
    <property type="molecule type" value="Genomic_DNA"/>
</dbReference>
<reference evidence="1 2" key="1">
    <citation type="submission" date="2018-09" db="EMBL/GenBank/DDBJ databases">
        <title>Mesorhizobium carmichaelinearum sp. nov. isolated from Carmichaelinea spp. root nodules in New Zealand.</title>
        <authorList>
            <person name="De Meyer S.E."/>
        </authorList>
    </citation>
    <scope>NUCLEOTIDE SEQUENCE [LARGE SCALE GENOMIC DNA]</scope>
    <source>
        <strain evidence="1 2">ICMP19557</strain>
    </source>
</reference>